<feature type="coiled-coil region" evidence="1">
    <location>
        <begin position="94"/>
        <end position="121"/>
    </location>
</feature>
<evidence type="ECO:0000256" key="1">
    <source>
        <dbReference type="SAM" id="Coils"/>
    </source>
</evidence>
<evidence type="ECO:0000313" key="2">
    <source>
        <dbReference type="EMBL" id="CAD8119320.1"/>
    </source>
</evidence>
<dbReference type="EMBL" id="CAJJDN010000120">
    <property type="protein sequence ID" value="CAD8119320.1"/>
    <property type="molecule type" value="Genomic_DNA"/>
</dbReference>
<gene>
    <name evidence="2" type="ORF">PSON_ATCC_30995.1.T1200164</name>
</gene>
<accession>A0A8S1QXW4</accession>
<dbReference type="OrthoDB" id="303669at2759"/>
<organism evidence="2 3">
    <name type="scientific">Paramecium sonneborni</name>
    <dbReference type="NCBI Taxonomy" id="65129"/>
    <lineage>
        <taxon>Eukaryota</taxon>
        <taxon>Sar</taxon>
        <taxon>Alveolata</taxon>
        <taxon>Ciliophora</taxon>
        <taxon>Intramacronucleata</taxon>
        <taxon>Oligohymenophorea</taxon>
        <taxon>Peniculida</taxon>
        <taxon>Parameciidae</taxon>
        <taxon>Paramecium</taxon>
    </lineage>
</organism>
<dbReference type="Proteomes" id="UP000692954">
    <property type="component" value="Unassembled WGS sequence"/>
</dbReference>
<dbReference type="AlphaFoldDB" id="A0A8S1QXW4"/>
<keyword evidence="3" id="KW-1185">Reference proteome</keyword>
<sequence length="163" mass="19689">MYLKSRTRQEMLSQIDTLKYQEEHEKQNQEKELKQINLDNQKEIAVLQDELKQLQEMIANVQFQHYFQMKRDNNNLKQENTILRDMLRASQITSSTKELELKRLKQKLRRYESHSLNIKKESQLKIFDDRNLSHQRNQTQPSLMDSTAETSLRLLPIKFKINQ</sequence>
<comment type="caution">
    <text evidence="2">The sequence shown here is derived from an EMBL/GenBank/DDBJ whole genome shotgun (WGS) entry which is preliminary data.</text>
</comment>
<reference evidence="2" key="1">
    <citation type="submission" date="2021-01" db="EMBL/GenBank/DDBJ databases">
        <authorList>
            <consortium name="Genoscope - CEA"/>
            <person name="William W."/>
        </authorList>
    </citation>
    <scope>NUCLEOTIDE SEQUENCE</scope>
</reference>
<proteinExistence type="predicted"/>
<evidence type="ECO:0000313" key="3">
    <source>
        <dbReference type="Proteomes" id="UP000692954"/>
    </source>
</evidence>
<feature type="coiled-coil region" evidence="1">
    <location>
        <begin position="19"/>
        <end position="64"/>
    </location>
</feature>
<protein>
    <submittedName>
        <fullName evidence="2">Uncharacterized protein</fullName>
    </submittedName>
</protein>
<keyword evidence="1" id="KW-0175">Coiled coil</keyword>
<name>A0A8S1QXW4_9CILI</name>